<organism evidence="3 4">
    <name type="scientific">Sphaeroforma arctica JP610</name>
    <dbReference type="NCBI Taxonomy" id="667725"/>
    <lineage>
        <taxon>Eukaryota</taxon>
        <taxon>Ichthyosporea</taxon>
        <taxon>Ichthyophonida</taxon>
        <taxon>Sphaeroforma</taxon>
    </lineage>
</organism>
<feature type="compositionally biased region" description="Polar residues" evidence="1">
    <location>
        <begin position="182"/>
        <end position="208"/>
    </location>
</feature>
<feature type="transmembrane region" description="Helical" evidence="2">
    <location>
        <begin position="76"/>
        <end position="109"/>
    </location>
</feature>
<gene>
    <name evidence="3" type="ORF">SARC_12164</name>
</gene>
<accession>A0A0L0FEV5</accession>
<evidence type="ECO:0000256" key="2">
    <source>
        <dbReference type="SAM" id="Phobius"/>
    </source>
</evidence>
<protein>
    <submittedName>
        <fullName evidence="3">Uncharacterized protein</fullName>
    </submittedName>
</protein>
<evidence type="ECO:0000256" key="1">
    <source>
        <dbReference type="SAM" id="MobiDB-lite"/>
    </source>
</evidence>
<feature type="transmembrane region" description="Helical" evidence="2">
    <location>
        <begin position="116"/>
        <end position="136"/>
    </location>
</feature>
<keyword evidence="4" id="KW-1185">Reference proteome</keyword>
<keyword evidence="2" id="KW-0472">Membrane</keyword>
<dbReference type="EMBL" id="KQ243706">
    <property type="protein sequence ID" value="KNC75309.1"/>
    <property type="molecule type" value="Genomic_DNA"/>
</dbReference>
<keyword evidence="2" id="KW-0812">Transmembrane</keyword>
<feature type="transmembrane region" description="Helical" evidence="2">
    <location>
        <begin position="148"/>
        <end position="169"/>
    </location>
</feature>
<proteinExistence type="predicted"/>
<keyword evidence="2" id="KW-1133">Transmembrane helix</keyword>
<evidence type="ECO:0000313" key="4">
    <source>
        <dbReference type="Proteomes" id="UP000054560"/>
    </source>
</evidence>
<dbReference type="RefSeq" id="XP_014149211.1">
    <property type="nucleotide sequence ID" value="XM_014293736.1"/>
</dbReference>
<dbReference type="AlphaFoldDB" id="A0A0L0FEV5"/>
<name>A0A0L0FEV5_9EUKA</name>
<dbReference type="Proteomes" id="UP000054560">
    <property type="component" value="Unassembled WGS sequence"/>
</dbReference>
<reference evidence="3 4" key="1">
    <citation type="submission" date="2011-02" db="EMBL/GenBank/DDBJ databases">
        <title>The Genome Sequence of Sphaeroforma arctica JP610.</title>
        <authorList>
            <consortium name="The Broad Institute Genome Sequencing Platform"/>
            <person name="Russ C."/>
            <person name="Cuomo C."/>
            <person name="Young S.K."/>
            <person name="Zeng Q."/>
            <person name="Gargeya S."/>
            <person name="Alvarado L."/>
            <person name="Berlin A."/>
            <person name="Chapman S.B."/>
            <person name="Chen Z."/>
            <person name="Freedman E."/>
            <person name="Gellesch M."/>
            <person name="Goldberg J."/>
            <person name="Griggs A."/>
            <person name="Gujja S."/>
            <person name="Heilman E."/>
            <person name="Heiman D."/>
            <person name="Howarth C."/>
            <person name="Mehta T."/>
            <person name="Neiman D."/>
            <person name="Pearson M."/>
            <person name="Roberts A."/>
            <person name="Saif S."/>
            <person name="Shea T."/>
            <person name="Shenoy N."/>
            <person name="Sisk P."/>
            <person name="Stolte C."/>
            <person name="Sykes S."/>
            <person name="White J."/>
            <person name="Yandava C."/>
            <person name="Burger G."/>
            <person name="Gray M.W."/>
            <person name="Holland P.W.H."/>
            <person name="King N."/>
            <person name="Lang F.B.F."/>
            <person name="Roger A.J."/>
            <person name="Ruiz-Trillo I."/>
            <person name="Haas B."/>
            <person name="Nusbaum C."/>
            <person name="Birren B."/>
        </authorList>
    </citation>
    <scope>NUCLEOTIDE SEQUENCE [LARGE SCALE GENOMIC DNA]</scope>
    <source>
        <strain evidence="3 4">JP610</strain>
    </source>
</reference>
<feature type="region of interest" description="Disordered" evidence="1">
    <location>
        <begin position="180"/>
        <end position="213"/>
    </location>
</feature>
<dbReference type="GeneID" id="25912668"/>
<sequence>MKRFIAMLTAAVLLTWSFIASLVGLVSFHWWSGPGGFQLGIASNCQEFAESDVNGLTFNKCVHYNIGAYSNSTETWMAGLLIVSILNGGICLLIMLFKTIFIFCCYNLAGPSTATFTVIQALLIVTVCILVGKNYGFEYPEGADSLGATYYIVISAAVGSMCAAALTGVDTINNRREKMTKKSSTAQGVEQPPMNITNVSNAPSNMPQRYTGGNKEKKLQDIYAVYILRLQDIIVPIDSNAIFTVTS</sequence>
<evidence type="ECO:0000313" key="3">
    <source>
        <dbReference type="EMBL" id="KNC75309.1"/>
    </source>
</evidence>